<evidence type="ECO:0000256" key="3">
    <source>
        <dbReference type="ARBA" id="ARBA00023082"/>
    </source>
</evidence>
<dbReference type="NCBIfam" id="TIGR02937">
    <property type="entry name" value="sigma70-ECF"/>
    <property type="match status" value="1"/>
</dbReference>
<evidence type="ECO:0000256" key="5">
    <source>
        <dbReference type="ARBA" id="ARBA00023163"/>
    </source>
</evidence>
<dbReference type="PANTHER" id="PTHR43133">
    <property type="entry name" value="RNA POLYMERASE ECF-TYPE SIGMA FACTO"/>
    <property type="match status" value="1"/>
</dbReference>
<dbReference type="GO" id="GO:0016987">
    <property type="term" value="F:sigma factor activity"/>
    <property type="evidence" value="ECO:0007669"/>
    <property type="project" value="UniProtKB-KW"/>
</dbReference>
<name>A0AAD3ZYC9_MICMQ</name>
<accession>A0AAD3ZYC9</accession>
<keyword evidence="4" id="KW-0238">DNA-binding</keyword>
<dbReference type="InterPro" id="IPR039425">
    <property type="entry name" value="RNA_pol_sigma-70-like"/>
</dbReference>
<dbReference type="InterPro" id="IPR013324">
    <property type="entry name" value="RNA_pol_sigma_r3/r4-like"/>
</dbReference>
<dbReference type="InterPro" id="IPR013325">
    <property type="entry name" value="RNA_pol_sigma_r2"/>
</dbReference>
<dbReference type="GO" id="GO:0006352">
    <property type="term" value="P:DNA-templated transcription initiation"/>
    <property type="evidence" value="ECO:0007669"/>
    <property type="project" value="InterPro"/>
</dbReference>
<keyword evidence="5" id="KW-0804">Transcription</keyword>
<evidence type="ECO:0000256" key="2">
    <source>
        <dbReference type="ARBA" id="ARBA00023015"/>
    </source>
</evidence>
<dbReference type="Proteomes" id="UP000436027">
    <property type="component" value="Unassembled WGS sequence"/>
</dbReference>
<keyword evidence="3" id="KW-0731">Sigma factor</keyword>
<comment type="caution">
    <text evidence="8">The sequence shown here is derived from an EMBL/GenBank/DDBJ whole genome shotgun (WGS) entry which is preliminary data.</text>
</comment>
<gene>
    <name evidence="8" type="ORF">F6W70_00010</name>
</gene>
<sequence length="205" mass="23100">MEDTAGVDESISDTELVRLFRAGDADSAHLLYQRHFEMAVRLARRTAPHPSEAEEIASESFARVLEAIRRGGGPADSFSLYLRSTVRNTSFSALRHRARMHTIDNIERIVVDHVPDHADFGRDLDSDLAAAFAGLSERYQRVLWARVLEGKSNRESAADLGIAATAEAMLYHRARRALKKSYLETEDGRLRTAIAAFRARRRVRH</sequence>
<dbReference type="Pfam" id="PF04542">
    <property type="entry name" value="Sigma70_r2"/>
    <property type="match status" value="1"/>
</dbReference>
<keyword evidence="2" id="KW-0805">Transcription regulation</keyword>
<feature type="domain" description="RNA polymerase sigma factor 70 region 4 type 2" evidence="7">
    <location>
        <begin position="128"/>
        <end position="178"/>
    </location>
</feature>
<organism evidence="8 9">
    <name type="scientific">Microbacterium maritypicum</name>
    <name type="common">Microbacterium liquefaciens</name>
    <dbReference type="NCBI Taxonomy" id="33918"/>
    <lineage>
        <taxon>Bacteria</taxon>
        <taxon>Bacillati</taxon>
        <taxon>Actinomycetota</taxon>
        <taxon>Actinomycetes</taxon>
        <taxon>Micrococcales</taxon>
        <taxon>Microbacteriaceae</taxon>
        <taxon>Microbacterium</taxon>
    </lineage>
</organism>
<evidence type="ECO:0000313" key="8">
    <source>
        <dbReference type="EMBL" id="KAB1885889.1"/>
    </source>
</evidence>
<evidence type="ECO:0000256" key="4">
    <source>
        <dbReference type="ARBA" id="ARBA00023125"/>
    </source>
</evidence>
<dbReference type="InterPro" id="IPR036388">
    <property type="entry name" value="WH-like_DNA-bd_sf"/>
</dbReference>
<evidence type="ECO:0000313" key="9">
    <source>
        <dbReference type="Proteomes" id="UP000436027"/>
    </source>
</evidence>
<proteinExistence type="inferred from homology"/>
<dbReference type="InterPro" id="IPR014284">
    <property type="entry name" value="RNA_pol_sigma-70_dom"/>
</dbReference>
<evidence type="ECO:0000259" key="6">
    <source>
        <dbReference type="Pfam" id="PF04542"/>
    </source>
</evidence>
<dbReference type="Gene3D" id="1.10.1740.10">
    <property type="match status" value="1"/>
</dbReference>
<protein>
    <submittedName>
        <fullName evidence="8">Sigma-70 family RNA polymerase sigma factor</fullName>
    </submittedName>
</protein>
<evidence type="ECO:0000256" key="1">
    <source>
        <dbReference type="ARBA" id="ARBA00010641"/>
    </source>
</evidence>
<dbReference type="RefSeq" id="WP_151485571.1">
    <property type="nucleotide sequence ID" value="NZ_BAAAIN010000002.1"/>
</dbReference>
<dbReference type="SUPFAM" id="SSF88946">
    <property type="entry name" value="Sigma2 domain of RNA polymerase sigma factors"/>
    <property type="match status" value="1"/>
</dbReference>
<dbReference type="Pfam" id="PF08281">
    <property type="entry name" value="Sigma70_r4_2"/>
    <property type="match status" value="1"/>
</dbReference>
<evidence type="ECO:0000259" key="7">
    <source>
        <dbReference type="Pfam" id="PF08281"/>
    </source>
</evidence>
<dbReference type="Gene3D" id="1.10.10.10">
    <property type="entry name" value="Winged helix-like DNA-binding domain superfamily/Winged helix DNA-binding domain"/>
    <property type="match status" value="1"/>
</dbReference>
<dbReference type="AlphaFoldDB" id="A0AAD3ZYC9"/>
<dbReference type="PANTHER" id="PTHR43133:SF8">
    <property type="entry name" value="RNA POLYMERASE SIGMA FACTOR HI_1459-RELATED"/>
    <property type="match status" value="1"/>
</dbReference>
<comment type="similarity">
    <text evidence="1">Belongs to the sigma-70 factor family. ECF subfamily.</text>
</comment>
<dbReference type="SUPFAM" id="SSF88659">
    <property type="entry name" value="Sigma3 and sigma4 domains of RNA polymerase sigma factors"/>
    <property type="match status" value="1"/>
</dbReference>
<reference evidence="8 9" key="1">
    <citation type="submission" date="2019-09" db="EMBL/GenBank/DDBJ databases">
        <title>Whole genome sequencing of Microbacterium maritypicum.</title>
        <authorList>
            <person name="Lenchi N."/>
        </authorList>
    </citation>
    <scope>NUCLEOTIDE SEQUENCE [LARGE SCALE GENOMIC DNA]</scope>
    <source>
        <strain evidence="8 9">DSM 12512</strain>
    </source>
</reference>
<dbReference type="GO" id="GO:0003677">
    <property type="term" value="F:DNA binding"/>
    <property type="evidence" value="ECO:0007669"/>
    <property type="project" value="UniProtKB-KW"/>
</dbReference>
<dbReference type="InterPro" id="IPR007627">
    <property type="entry name" value="RNA_pol_sigma70_r2"/>
</dbReference>
<dbReference type="EMBL" id="WAAQ01000001">
    <property type="protein sequence ID" value="KAB1885889.1"/>
    <property type="molecule type" value="Genomic_DNA"/>
</dbReference>
<dbReference type="InterPro" id="IPR013249">
    <property type="entry name" value="RNA_pol_sigma70_r4_t2"/>
</dbReference>
<feature type="domain" description="RNA polymerase sigma-70 region 2" evidence="6">
    <location>
        <begin position="31"/>
        <end position="99"/>
    </location>
</feature>